<protein>
    <recommendedName>
        <fullName evidence="4 5">Large ribosomal subunit protein bL32</fullName>
    </recommendedName>
</protein>
<keyword evidence="3 5" id="KW-0687">Ribonucleoprotein</keyword>
<feature type="region of interest" description="Disordered" evidence="6">
    <location>
        <begin position="1"/>
        <end position="22"/>
    </location>
</feature>
<reference evidence="8" key="1">
    <citation type="submission" date="2017-09" db="EMBL/GenBank/DDBJ databases">
        <title>Depth-based differentiation of microbial function through sediment-hosted aquifers and enrichment of novel symbionts in the deep terrestrial subsurface.</title>
        <authorList>
            <person name="Probst A.J."/>
            <person name="Ladd B."/>
            <person name="Jarett J.K."/>
            <person name="Geller-Mcgrath D.E."/>
            <person name="Sieber C.M.K."/>
            <person name="Emerson J.B."/>
            <person name="Anantharaman K."/>
            <person name="Thomas B.C."/>
            <person name="Malmstrom R."/>
            <person name="Stieglmeier M."/>
            <person name="Klingl A."/>
            <person name="Woyke T."/>
            <person name="Ryan C.M."/>
            <person name="Banfield J.F."/>
        </authorList>
    </citation>
    <scope>NUCLEOTIDE SEQUENCE [LARGE SCALE GENOMIC DNA]</scope>
</reference>
<dbReference type="Proteomes" id="UP000231503">
    <property type="component" value="Unassembled WGS sequence"/>
</dbReference>
<feature type="compositionally biased region" description="Low complexity" evidence="6">
    <location>
        <begin position="74"/>
        <end position="83"/>
    </location>
</feature>
<evidence type="ECO:0000256" key="5">
    <source>
        <dbReference type="HAMAP-Rule" id="MF_00340"/>
    </source>
</evidence>
<keyword evidence="2 5" id="KW-0689">Ribosomal protein</keyword>
<comment type="similarity">
    <text evidence="1 5">Belongs to the bacterial ribosomal protein bL32 family.</text>
</comment>
<organism evidence="7 8">
    <name type="scientific">Candidatus Niyogibacteria bacterium CG10_big_fil_rev_8_21_14_0_10_46_36</name>
    <dbReference type="NCBI Taxonomy" id="1974726"/>
    <lineage>
        <taxon>Bacteria</taxon>
        <taxon>Candidatus Niyogiibacteriota</taxon>
    </lineage>
</organism>
<evidence type="ECO:0000313" key="7">
    <source>
        <dbReference type="EMBL" id="PIR69467.1"/>
    </source>
</evidence>
<dbReference type="InterPro" id="IPR002677">
    <property type="entry name" value="Ribosomal_bL32"/>
</dbReference>
<evidence type="ECO:0000256" key="1">
    <source>
        <dbReference type="ARBA" id="ARBA00008560"/>
    </source>
</evidence>
<dbReference type="NCBIfam" id="TIGR01031">
    <property type="entry name" value="rpmF_bact"/>
    <property type="match status" value="1"/>
</dbReference>
<dbReference type="GO" id="GO:0006412">
    <property type="term" value="P:translation"/>
    <property type="evidence" value="ECO:0007669"/>
    <property type="project" value="UniProtKB-UniRule"/>
</dbReference>
<dbReference type="PANTHER" id="PTHR35534">
    <property type="entry name" value="50S RIBOSOMAL PROTEIN L32"/>
    <property type="match status" value="1"/>
</dbReference>
<evidence type="ECO:0000313" key="8">
    <source>
        <dbReference type="Proteomes" id="UP000231503"/>
    </source>
</evidence>
<accession>A0A2H0TD54</accession>
<name>A0A2H0TD54_9BACT</name>
<proteinExistence type="inferred from homology"/>
<comment type="caution">
    <text evidence="7">The sequence shown here is derived from an EMBL/GenBank/DDBJ whole genome shotgun (WGS) entry which is preliminary data.</text>
</comment>
<dbReference type="HAMAP" id="MF_00340">
    <property type="entry name" value="Ribosomal_bL32"/>
    <property type="match status" value="1"/>
</dbReference>
<evidence type="ECO:0000256" key="2">
    <source>
        <dbReference type="ARBA" id="ARBA00022980"/>
    </source>
</evidence>
<dbReference type="AlphaFoldDB" id="A0A2H0TD54"/>
<dbReference type="GO" id="GO:0003735">
    <property type="term" value="F:structural constituent of ribosome"/>
    <property type="evidence" value="ECO:0007669"/>
    <property type="project" value="InterPro"/>
</dbReference>
<dbReference type="SUPFAM" id="SSF57829">
    <property type="entry name" value="Zn-binding ribosomal proteins"/>
    <property type="match status" value="1"/>
</dbReference>
<dbReference type="InterPro" id="IPR011332">
    <property type="entry name" value="Ribosomal_zn-bd"/>
</dbReference>
<dbReference type="InterPro" id="IPR044957">
    <property type="entry name" value="Ribosomal_bL32_bact"/>
</dbReference>
<gene>
    <name evidence="5" type="primary">rpmF</name>
    <name evidence="7" type="ORF">COU47_02720</name>
</gene>
<sequence length="93" mass="10635">MTVRMRHTKSHRNNRRAHHALEPGAVSTCVKCKQDKLPHRICENCGSYNNREVVDVLAKLTKRQKKQKEKELAAQEAQEASQKPMDVASLSQK</sequence>
<evidence type="ECO:0000256" key="4">
    <source>
        <dbReference type="ARBA" id="ARBA00035178"/>
    </source>
</evidence>
<dbReference type="Pfam" id="PF01783">
    <property type="entry name" value="Ribosomal_L32p"/>
    <property type="match status" value="1"/>
</dbReference>
<feature type="compositionally biased region" description="Basic residues" evidence="6">
    <location>
        <begin position="1"/>
        <end position="18"/>
    </location>
</feature>
<dbReference type="PANTHER" id="PTHR35534:SF1">
    <property type="entry name" value="LARGE RIBOSOMAL SUBUNIT PROTEIN BL32"/>
    <property type="match status" value="1"/>
</dbReference>
<evidence type="ECO:0000256" key="3">
    <source>
        <dbReference type="ARBA" id="ARBA00023274"/>
    </source>
</evidence>
<feature type="region of interest" description="Disordered" evidence="6">
    <location>
        <begin position="69"/>
        <end position="93"/>
    </location>
</feature>
<evidence type="ECO:0000256" key="6">
    <source>
        <dbReference type="SAM" id="MobiDB-lite"/>
    </source>
</evidence>
<dbReference type="EMBL" id="PFCO01000006">
    <property type="protein sequence ID" value="PIR69467.1"/>
    <property type="molecule type" value="Genomic_DNA"/>
</dbReference>
<dbReference type="GO" id="GO:0015934">
    <property type="term" value="C:large ribosomal subunit"/>
    <property type="evidence" value="ECO:0007669"/>
    <property type="project" value="InterPro"/>
</dbReference>